<dbReference type="GO" id="GO:0015101">
    <property type="term" value="F:organic cation transmembrane transporter activity"/>
    <property type="evidence" value="ECO:0007669"/>
    <property type="project" value="UniProtKB-ARBA"/>
</dbReference>
<dbReference type="Proteomes" id="UP000398389">
    <property type="component" value="Unassembled WGS sequence"/>
</dbReference>
<evidence type="ECO:0000256" key="2">
    <source>
        <dbReference type="ARBA" id="ARBA00022448"/>
    </source>
</evidence>
<feature type="transmembrane region" description="Helical" evidence="6">
    <location>
        <begin position="127"/>
        <end position="146"/>
    </location>
</feature>
<dbReference type="FunFam" id="1.20.1740.10:FF:000046">
    <property type="entry name" value="Amino-acid permease, putative"/>
    <property type="match status" value="1"/>
</dbReference>
<keyword evidence="3 6" id="KW-0812">Transmembrane</keyword>
<feature type="transmembrane region" description="Helical" evidence="6">
    <location>
        <begin position="473"/>
        <end position="491"/>
    </location>
</feature>
<evidence type="ECO:0000256" key="5">
    <source>
        <dbReference type="ARBA" id="ARBA00023136"/>
    </source>
</evidence>
<feature type="transmembrane region" description="Helical" evidence="6">
    <location>
        <begin position="503"/>
        <end position="522"/>
    </location>
</feature>
<organism evidence="7 8">
    <name type="scientific">Magnusiomyces paraingens</name>
    <dbReference type="NCBI Taxonomy" id="2606893"/>
    <lineage>
        <taxon>Eukaryota</taxon>
        <taxon>Fungi</taxon>
        <taxon>Dikarya</taxon>
        <taxon>Ascomycota</taxon>
        <taxon>Saccharomycotina</taxon>
        <taxon>Dipodascomycetes</taxon>
        <taxon>Dipodascales</taxon>
        <taxon>Dipodascaceae</taxon>
        <taxon>Magnusiomyces</taxon>
    </lineage>
</organism>
<dbReference type="EMBL" id="CABVLU010000002">
    <property type="protein sequence ID" value="VVT51881.1"/>
    <property type="molecule type" value="Genomic_DNA"/>
</dbReference>
<evidence type="ECO:0000256" key="4">
    <source>
        <dbReference type="ARBA" id="ARBA00022989"/>
    </source>
</evidence>
<dbReference type="OrthoDB" id="4476201at2759"/>
<proteinExistence type="predicted"/>
<feature type="transmembrane region" description="Helical" evidence="6">
    <location>
        <begin position="346"/>
        <end position="365"/>
    </location>
</feature>
<keyword evidence="4 6" id="KW-1133">Transmembrane helix</keyword>
<dbReference type="RefSeq" id="XP_031853853.1">
    <property type="nucleotide sequence ID" value="XM_031997962.1"/>
</dbReference>
<feature type="transmembrane region" description="Helical" evidence="6">
    <location>
        <begin position="433"/>
        <end position="452"/>
    </location>
</feature>
<gene>
    <name evidence="7" type="ORF">SAPINGB_P003244</name>
</gene>
<dbReference type="Gene3D" id="1.20.1740.10">
    <property type="entry name" value="Amino acid/polyamine transporter I"/>
    <property type="match status" value="1"/>
</dbReference>
<keyword evidence="5 6" id="KW-0472">Membrane</keyword>
<sequence>MSKKIDEESHTRLSGEIAVDSLPITSVLSEQGINPVVDGNLTVDEAELVALGYKQEFKREFGLWSSFAVSFALLGLLPSIASTLYYGLGYAGTAGMTWGWIVAMIGIQSVAMSMAELCSSMPTSGGLYYAAAVLAPQGWGPIAAWITGWSNWLCQVTSSPSIDYSMASMILALHGMHSPDYVMENWHVYLLTLLIMISQSVISSMSTKFLARFNSIGSTLNSIALIIAFIVILAADNRTDNGYPRYNKSSEVWGTITNQTDWPNGIAILMSFISVIWTMSGYDSPFHLAEECSNASVASPRAIVMTSGIGGVLGWAFQMAIAYTVTDISVIMSADQPFVEYLSQCLPQHLVDLVASLTIISAFFMGQASMIAASRVAYAYARDGCFPASFLFAKVNKWTETPVNAVWLNSVIGCLILLLMFGGGVVIDAIFSVGAIAAFIAFIIPIFMKVVFVRDNFKPGPWHLGKFSRPIGCISIAFVILMVPIMCFPQYRGADLDPEGMNWTVLVYFGPMLFAVSWYLIYAHKFFKGPKVNVNDMIHHGDSQDSGSVIDGIDVVATPQDTITKK</sequence>
<keyword evidence="2" id="KW-0813">Transport</keyword>
<evidence type="ECO:0000256" key="1">
    <source>
        <dbReference type="ARBA" id="ARBA00004141"/>
    </source>
</evidence>
<dbReference type="PANTHER" id="PTHR45649:SF29">
    <property type="entry name" value="AMINO ACID TRANSPORTER (EUROFUNG)"/>
    <property type="match status" value="1"/>
</dbReference>
<dbReference type="PIRSF" id="PIRSF006060">
    <property type="entry name" value="AA_transporter"/>
    <property type="match status" value="1"/>
</dbReference>
<evidence type="ECO:0000313" key="8">
    <source>
        <dbReference type="Proteomes" id="UP000398389"/>
    </source>
</evidence>
<evidence type="ECO:0000313" key="7">
    <source>
        <dbReference type="EMBL" id="VVT51881.1"/>
    </source>
</evidence>
<feature type="transmembrane region" description="Helical" evidence="6">
    <location>
        <begin position="406"/>
        <end position="427"/>
    </location>
</feature>
<accession>A0A5E8BLS7</accession>
<dbReference type="GO" id="GO:0016020">
    <property type="term" value="C:membrane"/>
    <property type="evidence" value="ECO:0007669"/>
    <property type="project" value="UniProtKB-SubCell"/>
</dbReference>
<evidence type="ECO:0000256" key="3">
    <source>
        <dbReference type="ARBA" id="ARBA00022692"/>
    </source>
</evidence>
<dbReference type="InterPro" id="IPR002293">
    <property type="entry name" value="AA/rel_permease1"/>
</dbReference>
<feature type="transmembrane region" description="Helical" evidence="6">
    <location>
        <begin position="186"/>
        <end position="204"/>
    </location>
</feature>
<dbReference type="GeneID" id="43582062"/>
<comment type="subcellular location">
    <subcellularLocation>
        <location evidence="1">Membrane</location>
        <topology evidence="1">Multi-pass membrane protein</topology>
    </subcellularLocation>
</comment>
<feature type="transmembrane region" description="Helical" evidence="6">
    <location>
        <begin position="61"/>
        <end position="86"/>
    </location>
</feature>
<name>A0A5E8BLS7_9ASCO</name>
<feature type="transmembrane region" description="Helical" evidence="6">
    <location>
        <begin position="303"/>
        <end position="326"/>
    </location>
</feature>
<keyword evidence="8" id="KW-1185">Reference proteome</keyword>
<dbReference type="Pfam" id="PF13520">
    <property type="entry name" value="AA_permease_2"/>
    <property type="match status" value="1"/>
</dbReference>
<feature type="transmembrane region" description="Helical" evidence="6">
    <location>
        <begin position="216"/>
        <end position="235"/>
    </location>
</feature>
<dbReference type="AlphaFoldDB" id="A0A5E8BLS7"/>
<evidence type="ECO:0008006" key="9">
    <source>
        <dbReference type="Google" id="ProtNLM"/>
    </source>
</evidence>
<protein>
    <recommendedName>
        <fullName evidence="9">Amino acid permease/ SLC12A domain-containing protein</fullName>
    </recommendedName>
</protein>
<dbReference type="PANTHER" id="PTHR45649">
    <property type="entry name" value="AMINO-ACID PERMEASE BAT1"/>
    <property type="match status" value="1"/>
</dbReference>
<reference evidence="7 8" key="1">
    <citation type="submission" date="2019-09" db="EMBL/GenBank/DDBJ databases">
        <authorList>
            <person name="Brejova B."/>
        </authorList>
    </citation>
    <scope>NUCLEOTIDE SEQUENCE [LARGE SCALE GENOMIC DNA]</scope>
</reference>
<feature type="transmembrane region" description="Helical" evidence="6">
    <location>
        <begin position="262"/>
        <end position="282"/>
    </location>
</feature>
<evidence type="ECO:0000256" key="6">
    <source>
        <dbReference type="SAM" id="Phobius"/>
    </source>
</evidence>
<feature type="transmembrane region" description="Helical" evidence="6">
    <location>
        <begin position="98"/>
        <end position="115"/>
    </location>
</feature>